<evidence type="ECO:0000256" key="8">
    <source>
        <dbReference type="ARBA" id="ARBA00022968"/>
    </source>
</evidence>
<reference evidence="15 16" key="1">
    <citation type="submission" date="2024-02" db="EMBL/GenBank/DDBJ databases">
        <title>Expansion and revision of Xanthobacter and proposal of Roseixanthobacter gen. nov.</title>
        <authorList>
            <person name="Soltysiak M.P.M."/>
            <person name="Jalihal A."/>
            <person name="Ory A."/>
            <person name="Chrisophersen C."/>
            <person name="Lee A.D."/>
            <person name="Boulton J."/>
            <person name="Springer M."/>
        </authorList>
    </citation>
    <scope>NUCLEOTIDE SEQUENCE [LARGE SCALE GENOMIC DNA]</scope>
    <source>
        <strain evidence="15 16">23A</strain>
    </source>
</reference>
<dbReference type="InterPro" id="IPR044516">
    <property type="entry name" value="UXS-like"/>
</dbReference>
<accession>A0ABW7A2B3</accession>
<evidence type="ECO:0000256" key="1">
    <source>
        <dbReference type="ARBA" id="ARBA00001911"/>
    </source>
</evidence>
<evidence type="ECO:0000256" key="2">
    <source>
        <dbReference type="ARBA" id="ARBA00004447"/>
    </source>
</evidence>
<comment type="cofactor">
    <cofactor evidence="1">
        <name>NAD(+)</name>
        <dbReference type="ChEBI" id="CHEBI:57540"/>
    </cofactor>
</comment>
<evidence type="ECO:0000256" key="5">
    <source>
        <dbReference type="ARBA" id="ARBA00012290"/>
    </source>
</evidence>
<dbReference type="Proteomes" id="UP001604002">
    <property type="component" value="Unassembled WGS sequence"/>
</dbReference>
<keyword evidence="12" id="KW-0472">Membrane</keyword>
<keyword evidence="16" id="KW-1185">Reference proteome</keyword>
<dbReference type="PANTHER" id="PTHR43078">
    <property type="entry name" value="UDP-GLUCURONIC ACID DECARBOXYLASE-RELATED"/>
    <property type="match status" value="1"/>
</dbReference>
<dbReference type="InterPro" id="IPR036291">
    <property type="entry name" value="NAD(P)-bd_dom_sf"/>
</dbReference>
<keyword evidence="11" id="KW-0333">Golgi apparatus</keyword>
<protein>
    <recommendedName>
        <fullName evidence="5">UDP-glucuronate decarboxylase</fullName>
        <ecNumber evidence="5">4.1.1.35</ecNumber>
    </recommendedName>
</protein>
<evidence type="ECO:0000256" key="6">
    <source>
        <dbReference type="ARBA" id="ARBA00022692"/>
    </source>
</evidence>
<keyword evidence="13" id="KW-0456">Lyase</keyword>
<dbReference type="Gene3D" id="3.40.50.720">
    <property type="entry name" value="NAD(P)-binding Rossmann-like Domain"/>
    <property type="match status" value="1"/>
</dbReference>
<comment type="caution">
    <text evidence="15">The sequence shown here is derived from an EMBL/GenBank/DDBJ whole genome shotgun (WGS) entry which is preliminary data.</text>
</comment>
<gene>
    <name evidence="15" type="ORF">V5F32_23525</name>
</gene>
<evidence type="ECO:0000313" key="15">
    <source>
        <dbReference type="EMBL" id="MFG1375156.1"/>
    </source>
</evidence>
<name>A0ABW7A2B3_9HYPH</name>
<dbReference type="InterPro" id="IPR016040">
    <property type="entry name" value="NAD(P)-bd_dom"/>
</dbReference>
<dbReference type="SUPFAM" id="SSF51735">
    <property type="entry name" value="NAD(P)-binding Rossmann-fold domains"/>
    <property type="match status" value="1"/>
</dbReference>
<evidence type="ECO:0000256" key="4">
    <source>
        <dbReference type="ARBA" id="ARBA00007505"/>
    </source>
</evidence>
<evidence type="ECO:0000256" key="3">
    <source>
        <dbReference type="ARBA" id="ARBA00005100"/>
    </source>
</evidence>
<dbReference type="Pfam" id="PF16363">
    <property type="entry name" value="GDP_Man_Dehyd"/>
    <property type="match status" value="1"/>
</dbReference>
<keyword evidence="9" id="KW-1133">Transmembrane helix</keyword>
<evidence type="ECO:0000256" key="13">
    <source>
        <dbReference type="ARBA" id="ARBA00023239"/>
    </source>
</evidence>
<organism evidence="15 16">
    <name type="scientific">Xanthobacter oligotrophicus</name>
    <dbReference type="NCBI Taxonomy" id="2607286"/>
    <lineage>
        <taxon>Bacteria</taxon>
        <taxon>Pseudomonadati</taxon>
        <taxon>Pseudomonadota</taxon>
        <taxon>Alphaproteobacteria</taxon>
        <taxon>Hyphomicrobiales</taxon>
        <taxon>Xanthobacteraceae</taxon>
        <taxon>Xanthobacter</taxon>
    </lineage>
</organism>
<dbReference type="RefSeq" id="WP_393994683.1">
    <property type="nucleotide sequence ID" value="NZ_JBAFVH010000023.1"/>
</dbReference>
<keyword evidence="8" id="KW-0735">Signal-anchor</keyword>
<keyword evidence="10" id="KW-0520">NAD</keyword>
<comment type="similarity">
    <text evidence="4">Belongs to the NAD(P)-dependent epimerase/dehydratase family. UDP-glucuronic acid decarboxylase subfamily.</text>
</comment>
<comment type="subcellular location">
    <subcellularLocation>
        <location evidence="2">Golgi apparatus</location>
        <location evidence="2">Golgi stack membrane</location>
        <topology evidence="2">Single-pass type II membrane protein</topology>
    </subcellularLocation>
</comment>
<comment type="pathway">
    <text evidence="3">Nucleotide-sugar biosynthesis; UDP-alpha-D-xylose biosynthesis; UDP-alpha-D-xylose from UDP-alpha-D-glucuronate: step 1/1.</text>
</comment>
<evidence type="ECO:0000256" key="7">
    <source>
        <dbReference type="ARBA" id="ARBA00022793"/>
    </source>
</evidence>
<proteinExistence type="inferred from homology"/>
<keyword evidence="7" id="KW-0210">Decarboxylase</keyword>
<evidence type="ECO:0000313" key="16">
    <source>
        <dbReference type="Proteomes" id="UP001604002"/>
    </source>
</evidence>
<sequence>MRYMHRDIEHKRILVTGGAGFLGTHLCERLLQDGHDVICIDNFFTGTRRNIEHLLEDRRFEMLRHDVTFPLYVEVDAIYNLASPASPLYYQLDPVQTTKTNVVGAVNMLGLAKRLKIPILQASTSEVYGDPAVHPQPETYWGNVNPIGPRSCYDEGKRCAETLFFDYHRQHNVSIKVARIFNTYGPYMRMDDGRVVSNFICQALLDRDITIYGNGSQTRSFCFVSDLIDGLCRLMASDRAVTGPMNIGNPVEFSILELAEKIIALTNSRSRILHLDLPVDDPRQRKPDISAAQSELGWQPKVDLSDGLERTAQYFERLLIERRVALANC</sequence>
<dbReference type="EMBL" id="JBAFVH010000023">
    <property type="protein sequence ID" value="MFG1375156.1"/>
    <property type="molecule type" value="Genomic_DNA"/>
</dbReference>
<keyword evidence="6" id="KW-0812">Transmembrane</keyword>
<evidence type="ECO:0000256" key="9">
    <source>
        <dbReference type="ARBA" id="ARBA00022989"/>
    </source>
</evidence>
<evidence type="ECO:0000256" key="10">
    <source>
        <dbReference type="ARBA" id="ARBA00023027"/>
    </source>
</evidence>
<evidence type="ECO:0000256" key="11">
    <source>
        <dbReference type="ARBA" id="ARBA00023034"/>
    </source>
</evidence>
<dbReference type="CDD" id="cd05230">
    <property type="entry name" value="UGD_SDR_e"/>
    <property type="match status" value="1"/>
</dbReference>
<dbReference type="PANTHER" id="PTHR43078:SF6">
    <property type="entry name" value="UDP-GLUCURONIC ACID DECARBOXYLASE 1"/>
    <property type="match status" value="1"/>
</dbReference>
<dbReference type="EC" id="4.1.1.35" evidence="5"/>
<evidence type="ECO:0000259" key="14">
    <source>
        <dbReference type="Pfam" id="PF16363"/>
    </source>
</evidence>
<evidence type="ECO:0000256" key="12">
    <source>
        <dbReference type="ARBA" id="ARBA00023136"/>
    </source>
</evidence>
<feature type="domain" description="NAD(P)-binding" evidence="14">
    <location>
        <begin position="14"/>
        <end position="310"/>
    </location>
</feature>